<reference evidence="1 2" key="1">
    <citation type="submission" date="2019-09" db="EMBL/GenBank/DDBJ databases">
        <title>Genome sequence and assembly of Taibaiella sp.</title>
        <authorList>
            <person name="Chhetri G."/>
        </authorList>
    </citation>
    <scope>NUCLEOTIDE SEQUENCE [LARGE SCALE GENOMIC DNA]</scope>
    <source>
        <strain evidence="1 2">KVB11</strain>
    </source>
</reference>
<accession>A0A5M6CJ68</accession>
<dbReference type="Proteomes" id="UP000323632">
    <property type="component" value="Unassembled WGS sequence"/>
</dbReference>
<proteinExistence type="predicted"/>
<sequence>MDSKYYVTKRCKKCENQDRFYLTKKEKAFELFDLSRIRDTPCTNCYSKEYLSIGGDLIELDKELFLEWAFDLNLQFMEQDEDLLIAEKKYIDIILDLIDNYEILNEKKIVLIEALCTIVYDNLKNQENKGRLERQMLIDNVVYELRKRREQVFDVRASIFGYIKDVVFPLIKVDKE</sequence>
<evidence type="ECO:0000313" key="2">
    <source>
        <dbReference type="Proteomes" id="UP000323632"/>
    </source>
</evidence>
<protein>
    <submittedName>
        <fullName evidence="1">Uncharacterized protein</fullName>
    </submittedName>
</protein>
<organism evidence="1 2">
    <name type="scientific">Taibaiella lutea</name>
    <dbReference type="NCBI Taxonomy" id="2608001"/>
    <lineage>
        <taxon>Bacteria</taxon>
        <taxon>Pseudomonadati</taxon>
        <taxon>Bacteroidota</taxon>
        <taxon>Chitinophagia</taxon>
        <taxon>Chitinophagales</taxon>
        <taxon>Chitinophagaceae</taxon>
        <taxon>Taibaiella</taxon>
    </lineage>
</organism>
<gene>
    <name evidence="1" type="ORF">F0919_12855</name>
</gene>
<comment type="caution">
    <text evidence="1">The sequence shown here is derived from an EMBL/GenBank/DDBJ whole genome shotgun (WGS) entry which is preliminary data.</text>
</comment>
<evidence type="ECO:0000313" key="1">
    <source>
        <dbReference type="EMBL" id="KAA5533425.1"/>
    </source>
</evidence>
<name>A0A5M6CJ68_9BACT</name>
<dbReference type="EMBL" id="VWSH01000003">
    <property type="protein sequence ID" value="KAA5533425.1"/>
    <property type="molecule type" value="Genomic_DNA"/>
</dbReference>
<dbReference type="RefSeq" id="WP_150033172.1">
    <property type="nucleotide sequence ID" value="NZ_VWSH01000003.1"/>
</dbReference>
<keyword evidence="2" id="KW-1185">Reference proteome</keyword>
<dbReference type="AlphaFoldDB" id="A0A5M6CJ68"/>